<evidence type="ECO:0000256" key="5">
    <source>
        <dbReference type="ARBA" id="ARBA00022927"/>
    </source>
</evidence>
<evidence type="ECO:0000256" key="1">
    <source>
        <dbReference type="ARBA" id="ARBA00004370"/>
    </source>
</evidence>
<keyword evidence="5 9" id="KW-0653">Protein transport</keyword>
<protein>
    <recommendedName>
        <fullName evidence="9">Protein translocase subunit SecE</fullName>
    </recommendedName>
</protein>
<keyword evidence="4 9" id="KW-0812">Transmembrane</keyword>
<evidence type="ECO:0000313" key="11">
    <source>
        <dbReference type="Proteomes" id="UP000580568"/>
    </source>
</evidence>
<dbReference type="EMBL" id="BLZR01000001">
    <property type="protein sequence ID" value="GFP77886.1"/>
    <property type="molecule type" value="Genomic_DNA"/>
</dbReference>
<dbReference type="RefSeq" id="WP_183279225.1">
    <property type="nucleotide sequence ID" value="NZ_BLZR01000001.1"/>
</dbReference>
<comment type="function">
    <text evidence="9">Essential subunit of the Sec protein translocation channel SecYEG. Clamps together the 2 halves of SecY. May contact the channel plug during translocation.</text>
</comment>
<dbReference type="PANTHER" id="PTHR33910">
    <property type="entry name" value="PROTEIN TRANSLOCASE SUBUNIT SECE"/>
    <property type="match status" value="1"/>
</dbReference>
<evidence type="ECO:0000256" key="6">
    <source>
        <dbReference type="ARBA" id="ARBA00022989"/>
    </source>
</evidence>
<evidence type="ECO:0000256" key="2">
    <source>
        <dbReference type="ARBA" id="ARBA00022448"/>
    </source>
</evidence>
<comment type="caution">
    <text evidence="10">The sequence shown here is derived from an EMBL/GenBank/DDBJ whole genome shotgun (WGS) entry which is preliminary data.</text>
</comment>
<reference evidence="10 11" key="1">
    <citation type="submission" date="2020-07" db="EMBL/GenBank/DDBJ databases">
        <title>A new beta-1,3-glucan-decomposing anaerobic bacterium isolated from anoxic soil subjected to biological soil disinfestation.</title>
        <authorList>
            <person name="Ueki A."/>
            <person name="Tonouchi A."/>
        </authorList>
    </citation>
    <scope>NUCLEOTIDE SEQUENCE [LARGE SCALE GENOMIC DNA]</scope>
    <source>
        <strain evidence="10 11">TW1</strain>
    </source>
</reference>
<dbReference type="GO" id="GO:0008320">
    <property type="term" value="F:protein transmembrane transporter activity"/>
    <property type="evidence" value="ECO:0007669"/>
    <property type="project" value="UniProtKB-UniRule"/>
</dbReference>
<dbReference type="GO" id="GO:0065002">
    <property type="term" value="P:intracellular protein transmembrane transport"/>
    <property type="evidence" value="ECO:0007669"/>
    <property type="project" value="UniProtKB-UniRule"/>
</dbReference>
<comment type="similarity">
    <text evidence="9">Belongs to the SecE/SEC61-gamma family.</text>
</comment>
<dbReference type="GO" id="GO:0043952">
    <property type="term" value="P:protein transport by the Sec complex"/>
    <property type="evidence" value="ECO:0007669"/>
    <property type="project" value="UniProtKB-UniRule"/>
</dbReference>
<dbReference type="AlphaFoldDB" id="A0A6V8SM90"/>
<dbReference type="Gene3D" id="1.20.5.1030">
    <property type="entry name" value="Preprotein translocase secy subunit"/>
    <property type="match status" value="1"/>
</dbReference>
<proteinExistence type="inferred from homology"/>
<accession>A0A6V8SM90</accession>
<comment type="subcellular location">
    <subcellularLocation>
        <location evidence="9">Cell membrane</location>
        <topology evidence="9">Single-pass membrane protein</topology>
    </subcellularLocation>
    <subcellularLocation>
        <location evidence="1">Membrane</location>
    </subcellularLocation>
</comment>
<dbReference type="InterPro" id="IPR005807">
    <property type="entry name" value="SecE_bac"/>
</dbReference>
<evidence type="ECO:0000256" key="7">
    <source>
        <dbReference type="ARBA" id="ARBA00023010"/>
    </source>
</evidence>
<sequence>MAVNGKVKQAEAKKEAGLFKFLREVKAEVSRITWPSKDELKKAFIAVVIFALVYMVLVGGVDFILQNLFDLLFKLKK</sequence>
<dbReference type="Proteomes" id="UP000580568">
    <property type="component" value="Unassembled WGS sequence"/>
</dbReference>
<dbReference type="InterPro" id="IPR001901">
    <property type="entry name" value="Translocase_SecE/Sec61-g"/>
</dbReference>
<feature type="transmembrane region" description="Helical" evidence="9">
    <location>
        <begin position="43"/>
        <end position="65"/>
    </location>
</feature>
<dbReference type="GO" id="GO:0009306">
    <property type="term" value="P:protein secretion"/>
    <property type="evidence" value="ECO:0007669"/>
    <property type="project" value="UniProtKB-UniRule"/>
</dbReference>
<dbReference type="InterPro" id="IPR038379">
    <property type="entry name" value="SecE_sf"/>
</dbReference>
<dbReference type="Pfam" id="PF00584">
    <property type="entry name" value="SecE"/>
    <property type="match status" value="1"/>
</dbReference>
<dbReference type="GO" id="GO:0005886">
    <property type="term" value="C:plasma membrane"/>
    <property type="evidence" value="ECO:0007669"/>
    <property type="project" value="UniProtKB-SubCell"/>
</dbReference>
<gene>
    <name evidence="9" type="primary">secE</name>
    <name evidence="10" type="ORF">bsdtw1_04059</name>
</gene>
<keyword evidence="3 9" id="KW-1003">Cell membrane</keyword>
<evidence type="ECO:0000313" key="10">
    <source>
        <dbReference type="EMBL" id="GFP77886.1"/>
    </source>
</evidence>
<comment type="subunit">
    <text evidence="9">Component of the Sec protein translocase complex. Heterotrimer consisting of SecY, SecE and SecG subunits. The heterotrimers can form oligomers, although 1 heterotrimer is thought to be able to translocate proteins. Interacts with the ribosome. Interacts with SecDF, and other proteins may be involved. Interacts with SecA.</text>
</comment>
<dbReference type="PROSITE" id="PS01067">
    <property type="entry name" value="SECE_SEC61G"/>
    <property type="match status" value="1"/>
</dbReference>
<dbReference type="HAMAP" id="MF_00422">
    <property type="entry name" value="SecE"/>
    <property type="match status" value="1"/>
</dbReference>
<keyword evidence="11" id="KW-1185">Reference proteome</keyword>
<organism evidence="10 11">
    <name type="scientific">Clostridium fungisolvens</name>
    <dbReference type="NCBI Taxonomy" id="1604897"/>
    <lineage>
        <taxon>Bacteria</taxon>
        <taxon>Bacillati</taxon>
        <taxon>Bacillota</taxon>
        <taxon>Clostridia</taxon>
        <taxon>Eubacteriales</taxon>
        <taxon>Clostridiaceae</taxon>
        <taxon>Clostridium</taxon>
    </lineage>
</organism>
<evidence type="ECO:0000256" key="3">
    <source>
        <dbReference type="ARBA" id="ARBA00022475"/>
    </source>
</evidence>
<dbReference type="NCBIfam" id="TIGR00964">
    <property type="entry name" value="secE_bact"/>
    <property type="match status" value="1"/>
</dbReference>
<name>A0A6V8SM90_9CLOT</name>
<keyword evidence="7 9" id="KW-0811">Translocation</keyword>
<dbReference type="PANTHER" id="PTHR33910:SF1">
    <property type="entry name" value="PROTEIN TRANSLOCASE SUBUNIT SECE"/>
    <property type="match status" value="1"/>
</dbReference>
<keyword evidence="8 9" id="KW-0472">Membrane</keyword>
<keyword evidence="2 9" id="KW-0813">Transport</keyword>
<evidence type="ECO:0000256" key="4">
    <source>
        <dbReference type="ARBA" id="ARBA00022692"/>
    </source>
</evidence>
<evidence type="ECO:0000256" key="8">
    <source>
        <dbReference type="ARBA" id="ARBA00023136"/>
    </source>
</evidence>
<evidence type="ECO:0000256" key="9">
    <source>
        <dbReference type="HAMAP-Rule" id="MF_00422"/>
    </source>
</evidence>
<dbReference type="GO" id="GO:0006605">
    <property type="term" value="P:protein targeting"/>
    <property type="evidence" value="ECO:0007669"/>
    <property type="project" value="UniProtKB-UniRule"/>
</dbReference>
<keyword evidence="6 9" id="KW-1133">Transmembrane helix</keyword>